<evidence type="ECO:0000313" key="2">
    <source>
        <dbReference type="EMBL" id="MBH5321310.1"/>
    </source>
</evidence>
<evidence type="ECO:0000313" key="3">
    <source>
        <dbReference type="Proteomes" id="UP000602442"/>
    </source>
</evidence>
<accession>A0ABS0N1X9</accession>
<sequence length="162" mass="17952">MRTKFLQFAGAALIALGLSTPVSAQQYRQELRHSVAPCQGNGPAVWINVTDVEASRGTLRVQLYRGTEGDWLERGRWLHRIELPARAGSQQVCMPVPATGNYAIAIRHDLNGNGRTDITSDGGGMSNNPSINIFNLGRPSIDRTRFSIGREVKPMTIRMRYM</sequence>
<dbReference type="Pfam" id="PF09912">
    <property type="entry name" value="DUF2141"/>
    <property type="match status" value="1"/>
</dbReference>
<dbReference type="InterPro" id="IPR018673">
    <property type="entry name" value="DUF2141"/>
</dbReference>
<dbReference type="EMBL" id="JAEANY010000001">
    <property type="protein sequence ID" value="MBH5321310.1"/>
    <property type="molecule type" value="Genomic_DNA"/>
</dbReference>
<gene>
    <name evidence="2" type="ORF">I5L03_01770</name>
</gene>
<evidence type="ECO:0000256" key="1">
    <source>
        <dbReference type="SAM" id="SignalP"/>
    </source>
</evidence>
<dbReference type="Proteomes" id="UP000602442">
    <property type="component" value="Unassembled WGS sequence"/>
</dbReference>
<reference evidence="2 3" key="1">
    <citation type="submission" date="2020-11" db="EMBL/GenBank/DDBJ databases">
        <title>Erythrobacter sediminis sp. nov., a marine bacterium from a tidal flat of Garorim Bay.</title>
        <authorList>
            <person name="Kim D."/>
            <person name="Yoo Y."/>
            <person name="Kim J.-J."/>
        </authorList>
    </citation>
    <scope>NUCLEOTIDE SEQUENCE [LARGE SCALE GENOMIC DNA]</scope>
    <source>
        <strain evidence="2 3">JGD-13</strain>
    </source>
</reference>
<name>A0ABS0N1X9_9SPHN</name>
<protein>
    <submittedName>
        <fullName evidence="2">DUF2141 domain-containing protein</fullName>
    </submittedName>
</protein>
<comment type="caution">
    <text evidence="2">The sequence shown here is derived from an EMBL/GenBank/DDBJ whole genome shotgun (WGS) entry which is preliminary data.</text>
</comment>
<feature type="chain" id="PRO_5045873593" evidence="1">
    <location>
        <begin position="25"/>
        <end position="162"/>
    </location>
</feature>
<proteinExistence type="predicted"/>
<organism evidence="2 3">
    <name type="scientific">Aurantiacibacter sediminis</name>
    <dbReference type="NCBI Taxonomy" id="2793064"/>
    <lineage>
        <taxon>Bacteria</taxon>
        <taxon>Pseudomonadati</taxon>
        <taxon>Pseudomonadota</taxon>
        <taxon>Alphaproteobacteria</taxon>
        <taxon>Sphingomonadales</taxon>
        <taxon>Erythrobacteraceae</taxon>
        <taxon>Aurantiacibacter</taxon>
    </lineage>
</organism>
<feature type="signal peptide" evidence="1">
    <location>
        <begin position="1"/>
        <end position="24"/>
    </location>
</feature>
<keyword evidence="1" id="KW-0732">Signal</keyword>
<keyword evidence="3" id="KW-1185">Reference proteome</keyword>
<dbReference type="RefSeq" id="WP_197919988.1">
    <property type="nucleotide sequence ID" value="NZ_CAWPTA010000006.1"/>
</dbReference>